<dbReference type="SUPFAM" id="SSF81901">
    <property type="entry name" value="HCP-like"/>
    <property type="match status" value="1"/>
</dbReference>
<dbReference type="eggNOG" id="COG0790">
    <property type="taxonomic scope" value="Bacteria"/>
</dbReference>
<dbReference type="RefSeq" id="WP_006274430.1">
    <property type="nucleotide sequence ID" value="NZ_GL883079.1"/>
</dbReference>
<dbReference type="Proteomes" id="UP000006512">
    <property type="component" value="Unassembled WGS sequence"/>
</dbReference>
<feature type="compositionally biased region" description="Polar residues" evidence="1">
    <location>
        <begin position="121"/>
        <end position="144"/>
    </location>
</feature>
<evidence type="ECO:0000256" key="2">
    <source>
        <dbReference type="SAM" id="SignalP"/>
    </source>
</evidence>
<dbReference type="AlphaFoldDB" id="F4QQY4"/>
<keyword evidence="2" id="KW-0732">Signal</keyword>
<evidence type="ECO:0000313" key="3">
    <source>
        <dbReference type="EMBL" id="EGF90621.1"/>
    </source>
</evidence>
<dbReference type="OrthoDB" id="9797030at2"/>
<dbReference type="Gene3D" id="1.25.40.10">
    <property type="entry name" value="Tetratricopeptide repeat domain"/>
    <property type="match status" value="2"/>
</dbReference>
<feature type="signal peptide" evidence="2">
    <location>
        <begin position="1"/>
        <end position="25"/>
    </location>
</feature>
<gene>
    <name evidence="3" type="ORF">ABI_36520</name>
</gene>
<dbReference type="InterPro" id="IPR006597">
    <property type="entry name" value="Sel1-like"/>
</dbReference>
<evidence type="ECO:0000313" key="4">
    <source>
        <dbReference type="Proteomes" id="UP000006512"/>
    </source>
</evidence>
<dbReference type="PANTHER" id="PTHR11102">
    <property type="entry name" value="SEL-1-LIKE PROTEIN"/>
    <property type="match status" value="1"/>
</dbReference>
<keyword evidence="4" id="KW-1185">Reference proteome</keyword>
<accession>F4QQY4</accession>
<feature type="chain" id="PRO_5003316804" evidence="2">
    <location>
        <begin position="26"/>
        <end position="496"/>
    </location>
</feature>
<dbReference type="InterPro" id="IPR050767">
    <property type="entry name" value="Sel1_AlgK"/>
</dbReference>
<evidence type="ECO:0000256" key="1">
    <source>
        <dbReference type="SAM" id="MobiDB-lite"/>
    </source>
</evidence>
<dbReference type="HOGENOM" id="CLU_548197_0_0_5"/>
<feature type="region of interest" description="Disordered" evidence="1">
    <location>
        <begin position="90"/>
        <end position="145"/>
    </location>
</feature>
<reference evidence="4" key="1">
    <citation type="submission" date="2011-03" db="EMBL/GenBank/DDBJ databases">
        <title>Draft genome sequence of Brevundimonas diminuta.</title>
        <authorList>
            <person name="Brown P.J.B."/>
            <person name="Buechlein A."/>
            <person name="Hemmerich C."/>
            <person name="Brun Y.V."/>
        </authorList>
    </citation>
    <scope>NUCLEOTIDE SEQUENCE [LARGE SCALE GENOMIC DNA]</scope>
    <source>
        <strain evidence="4">C19</strain>
    </source>
</reference>
<dbReference type="EMBL" id="GL883079">
    <property type="protein sequence ID" value="EGF90621.1"/>
    <property type="molecule type" value="Genomic_DNA"/>
</dbReference>
<protein>
    <submittedName>
        <fullName evidence="3">Sel1 repeat family protein</fullName>
    </submittedName>
</protein>
<dbReference type="Pfam" id="PF08238">
    <property type="entry name" value="Sel1"/>
    <property type="match status" value="8"/>
</dbReference>
<dbReference type="STRING" id="715226.ABI_36520"/>
<dbReference type="InterPro" id="IPR011990">
    <property type="entry name" value="TPR-like_helical_dom_sf"/>
</dbReference>
<name>F4QQY4_9CAUL</name>
<organism evidence="3 4">
    <name type="scientific">Asticcacaulis biprosthecium C19</name>
    <dbReference type="NCBI Taxonomy" id="715226"/>
    <lineage>
        <taxon>Bacteria</taxon>
        <taxon>Pseudomonadati</taxon>
        <taxon>Pseudomonadota</taxon>
        <taxon>Alphaproteobacteria</taxon>
        <taxon>Caulobacterales</taxon>
        <taxon>Caulobacteraceae</taxon>
        <taxon>Asticcacaulis</taxon>
    </lineage>
</organism>
<sequence>MLKTYRIAVLPLAAAWVFAASPSPAQDRPAAPETSSVPNAQAVVIQGKKIRRDRKSVRIDARSGSSCAFMRGFSPYDEDVMQDYLEHFGGNRDTAINDPGGDETDPLRPGARVRDVAPFGSASQDNNGQGSSPGDRVTSTTPGGCTQADVAAASGRNSILRHDKTLTQAFVVFDSGDYPKALELFEKSYQKIGYDEAAFMLAKMYLAGLGAPADVEKGIFWLKKVAEARFDPKDEEIFDPAAPFAMSTRANATMTLASIYLTGAGVPRDPKEARKWFEKAYSIGFIPAAHILGQIYQNGLEVPVNVDKAIKYYERAGEFGFTPSQYELGLIYYAGEGVPEDRKLAARWLMAAASGGHPDALYEVGRMYDLGDTLPQDSAKALVYYKEAALKDQPAAQNALATYFYSGELLDKDLNMARKWFEVAANNGEPDAMFNLAVMLMNGEGGSEDLVLAFVWLKLAEMSGLEKATSLAAKVAARLSPEQRDRADAILNPTPA</sequence>
<proteinExistence type="predicted"/>
<dbReference type="SMART" id="SM00671">
    <property type="entry name" value="SEL1"/>
    <property type="match status" value="7"/>
</dbReference>
<dbReference type="PANTHER" id="PTHR11102:SF160">
    <property type="entry name" value="ERAD-ASSOCIATED E3 UBIQUITIN-PROTEIN LIGASE COMPONENT HRD3"/>
    <property type="match status" value="1"/>
</dbReference>